<feature type="domain" description="Disease resistance R13L4/SHOC-2-like LRR" evidence="7">
    <location>
        <begin position="548"/>
        <end position="878"/>
    </location>
</feature>
<evidence type="ECO:0000256" key="1">
    <source>
        <dbReference type="ARBA" id="ARBA00022737"/>
    </source>
</evidence>
<dbReference type="InterPro" id="IPR042197">
    <property type="entry name" value="Apaf_helical"/>
</dbReference>
<name>A0A6A2YE49_HIBSY</name>
<dbReference type="SUPFAM" id="SSF52058">
    <property type="entry name" value="L domain-like"/>
    <property type="match status" value="1"/>
</dbReference>
<dbReference type="GO" id="GO:0098542">
    <property type="term" value="P:defense response to other organism"/>
    <property type="evidence" value="ECO:0007669"/>
    <property type="project" value="TreeGrafter"/>
</dbReference>
<dbReference type="InterPro" id="IPR032675">
    <property type="entry name" value="LRR_dom_sf"/>
</dbReference>
<dbReference type="FunFam" id="3.40.50.300:FF:001091">
    <property type="entry name" value="Probable disease resistance protein At1g61300"/>
    <property type="match status" value="1"/>
</dbReference>
<dbReference type="InterPro" id="IPR002182">
    <property type="entry name" value="NB-ARC"/>
</dbReference>
<dbReference type="InterPro" id="IPR027417">
    <property type="entry name" value="P-loop_NTPase"/>
</dbReference>
<proteinExistence type="predicted"/>
<dbReference type="EMBL" id="VEPZ02001493">
    <property type="protein sequence ID" value="KAE8670854.1"/>
    <property type="molecule type" value="Genomic_DNA"/>
</dbReference>
<dbReference type="GO" id="GO:0043531">
    <property type="term" value="F:ADP binding"/>
    <property type="evidence" value="ECO:0007669"/>
    <property type="project" value="InterPro"/>
</dbReference>
<dbReference type="Gene3D" id="1.10.10.10">
    <property type="entry name" value="Winged helix-like DNA-binding domain superfamily/Winged helix DNA-binding domain"/>
    <property type="match status" value="1"/>
</dbReference>
<dbReference type="Pfam" id="PF00931">
    <property type="entry name" value="NB-ARC"/>
    <property type="match status" value="1"/>
</dbReference>
<dbReference type="InterPro" id="IPR041118">
    <property type="entry name" value="Rx_N"/>
</dbReference>
<dbReference type="SUPFAM" id="SSF52540">
    <property type="entry name" value="P-loop containing nucleoside triphosphate hydrolases"/>
    <property type="match status" value="1"/>
</dbReference>
<dbReference type="Pfam" id="PF23598">
    <property type="entry name" value="LRR_14"/>
    <property type="match status" value="1"/>
</dbReference>
<comment type="caution">
    <text evidence="8">The sequence shown here is derived from an EMBL/GenBank/DDBJ whole genome shotgun (WGS) entry which is preliminary data.</text>
</comment>
<reference evidence="8" key="1">
    <citation type="submission" date="2019-09" db="EMBL/GenBank/DDBJ databases">
        <title>Draft genome information of white flower Hibiscus syriacus.</title>
        <authorList>
            <person name="Kim Y.-M."/>
        </authorList>
    </citation>
    <scope>NUCLEOTIDE SEQUENCE [LARGE SCALE GENOMIC DNA]</scope>
    <source>
        <strain evidence="8">YM2019G1</strain>
    </source>
</reference>
<keyword evidence="2" id="KW-0547">Nucleotide-binding</keyword>
<keyword evidence="3" id="KW-0611">Plant defense</keyword>
<protein>
    <submittedName>
        <fullName evidence="8">Nbs-lrr resistance protein</fullName>
    </submittedName>
</protein>
<evidence type="ECO:0000259" key="5">
    <source>
        <dbReference type="Pfam" id="PF18052"/>
    </source>
</evidence>
<dbReference type="PRINTS" id="PR00364">
    <property type="entry name" value="DISEASERSIST"/>
</dbReference>
<dbReference type="Gene3D" id="3.80.10.10">
    <property type="entry name" value="Ribonuclease Inhibitor"/>
    <property type="match status" value="1"/>
</dbReference>
<feature type="domain" description="Disease resistance N-terminal" evidence="5">
    <location>
        <begin position="5"/>
        <end position="87"/>
    </location>
</feature>
<dbReference type="Gene3D" id="3.40.50.300">
    <property type="entry name" value="P-loop containing nucleotide triphosphate hydrolases"/>
    <property type="match status" value="1"/>
</dbReference>
<evidence type="ECO:0000259" key="7">
    <source>
        <dbReference type="Pfam" id="PF23598"/>
    </source>
</evidence>
<evidence type="ECO:0000259" key="4">
    <source>
        <dbReference type="Pfam" id="PF00931"/>
    </source>
</evidence>
<dbReference type="CDD" id="cd14798">
    <property type="entry name" value="RX-CC_like"/>
    <property type="match status" value="1"/>
</dbReference>
<dbReference type="FunFam" id="1.10.10.10:FF:000322">
    <property type="entry name" value="Probable disease resistance protein At1g63360"/>
    <property type="match status" value="1"/>
</dbReference>
<dbReference type="InterPro" id="IPR044974">
    <property type="entry name" value="Disease_R_plants"/>
</dbReference>
<evidence type="ECO:0000259" key="6">
    <source>
        <dbReference type="Pfam" id="PF23559"/>
    </source>
</evidence>
<organism evidence="8 9">
    <name type="scientific">Hibiscus syriacus</name>
    <name type="common">Rose of Sharon</name>
    <dbReference type="NCBI Taxonomy" id="106335"/>
    <lineage>
        <taxon>Eukaryota</taxon>
        <taxon>Viridiplantae</taxon>
        <taxon>Streptophyta</taxon>
        <taxon>Embryophyta</taxon>
        <taxon>Tracheophyta</taxon>
        <taxon>Spermatophyta</taxon>
        <taxon>Magnoliopsida</taxon>
        <taxon>eudicotyledons</taxon>
        <taxon>Gunneridae</taxon>
        <taxon>Pentapetalae</taxon>
        <taxon>rosids</taxon>
        <taxon>malvids</taxon>
        <taxon>Malvales</taxon>
        <taxon>Malvaceae</taxon>
        <taxon>Malvoideae</taxon>
        <taxon>Hibiscus</taxon>
    </lineage>
</organism>
<evidence type="ECO:0000256" key="3">
    <source>
        <dbReference type="ARBA" id="ARBA00022821"/>
    </source>
</evidence>
<sequence length="936" mass="106734">MAEIAVSFLLEKLTSFLQNEVELLQGIPEDLEYIKDELQSLKAILRVADSAGESNQELKVWVQQVREIAYDTEDILDEYKLDLANDHVDKIDAFLHNICCFTKNLKTQHRIASKINVIKSRISNASSRRPNFDYYGMNEQGPSSISTVNPCMDRRGDALLLDGVDLVGIDKSKEQLIDWLVARNSGRKVVSVVGMGGSGKTTLAKQVYDNARVKKHFAVHVWITISHPFKMEELLRNMVRQLFDASRKPVPRGIDDMDPSLLKMIIKGFLQLRRYLIVLDDVWHLNEWEMLDHALANDGCGSRVLITTRNSEVASTSCAESEDKVFTVEPLSVDESWTLFCKKCFRKDSCPVELERHSRLILEKCEGLPLAIVAISGVLATKRRTVAEWEMVYRGLGAEMEDNSRLINFKEVLLLSFNDLPYHLKSCFLYLSLFPGNHLIENMRLIRLWIAEGFVEAKEGKTQEEVAEDYLGELLNRSLIQIAGIANDGRIKTCRIHDLMREIIISSARDQNFVAVAKEQNSTWSDKVRRLAIHNALVNAQQNMKASHLRSLFVFDYGDPVPCSPTDTLIPSICRLLKVLDLRAAPIQTFPEEISNLRLLRYLSLRDTNIKTIPSSIKKLQDLETLDLKHSQVSELPIEVLKLQRLRHLLVYRYEFTSYSRFHSKYGFQALSGIGALQSLQKLCFMDVNHDNALIMELGKLVQLRRLGITNLRKEDGNLLCSSIEKLTNLRALSIVSSGKEEFIDLQSLYSPPQVLQRLYLYGRLEKLPDWIPRLQSLAVIYLKWSRLPNDAIQSLQNLPNLVHLELLQAVEGDTLHFEAGGFKGLKQLGIDKFEGLKCIQVEDGAMPCLEKLSIQRCKLLERVPLGIEYLTNLKVLEFFDMPEDSIMTLGPDANIPEVYHTYWRNGEWEVYSIESSGEKEMGSSINTDTLQSRFK</sequence>
<gene>
    <name evidence="8" type="ORF">F3Y22_tig00112050pilonHSYRG00003</name>
</gene>
<evidence type="ECO:0000313" key="9">
    <source>
        <dbReference type="Proteomes" id="UP000436088"/>
    </source>
</evidence>
<evidence type="ECO:0000256" key="2">
    <source>
        <dbReference type="ARBA" id="ARBA00022741"/>
    </source>
</evidence>
<dbReference type="OrthoDB" id="690341at2759"/>
<dbReference type="AlphaFoldDB" id="A0A6A2YE49"/>
<dbReference type="InterPro" id="IPR038005">
    <property type="entry name" value="RX-like_CC"/>
</dbReference>
<feature type="domain" description="Disease resistance protein winged helix" evidence="6">
    <location>
        <begin position="433"/>
        <end position="504"/>
    </location>
</feature>
<feature type="domain" description="NB-ARC" evidence="4">
    <location>
        <begin position="170"/>
        <end position="349"/>
    </location>
</feature>
<evidence type="ECO:0000313" key="8">
    <source>
        <dbReference type="EMBL" id="KAE8670854.1"/>
    </source>
</evidence>
<dbReference type="InterPro" id="IPR036388">
    <property type="entry name" value="WH-like_DNA-bd_sf"/>
</dbReference>
<dbReference type="Proteomes" id="UP000436088">
    <property type="component" value="Unassembled WGS sequence"/>
</dbReference>
<dbReference type="Gene3D" id="1.10.8.430">
    <property type="entry name" value="Helical domain of apoptotic protease-activating factors"/>
    <property type="match status" value="1"/>
</dbReference>
<dbReference type="Pfam" id="PF18052">
    <property type="entry name" value="Rx_N"/>
    <property type="match status" value="1"/>
</dbReference>
<keyword evidence="9" id="KW-1185">Reference proteome</keyword>
<accession>A0A6A2YE49</accession>
<keyword evidence="1" id="KW-0677">Repeat</keyword>
<dbReference type="InterPro" id="IPR055414">
    <property type="entry name" value="LRR_R13L4/SHOC2-like"/>
</dbReference>
<dbReference type="PANTHER" id="PTHR23155">
    <property type="entry name" value="DISEASE RESISTANCE PROTEIN RP"/>
    <property type="match status" value="1"/>
</dbReference>
<dbReference type="InterPro" id="IPR058922">
    <property type="entry name" value="WHD_DRP"/>
</dbReference>
<dbReference type="Gene3D" id="1.20.5.4130">
    <property type="match status" value="1"/>
</dbReference>
<dbReference type="PANTHER" id="PTHR23155:SF1205">
    <property type="entry name" value="DISEASE RESISTANCE PROTEIN RPM1"/>
    <property type="match status" value="1"/>
</dbReference>
<dbReference type="Pfam" id="PF23559">
    <property type="entry name" value="WHD_DRP"/>
    <property type="match status" value="1"/>
</dbReference>